<proteinExistence type="predicted"/>
<dbReference type="PANTHER" id="PTHR47481:SF22">
    <property type="entry name" value="RETROTRANSPOSON GAG DOMAIN-CONTAINING PROTEIN"/>
    <property type="match status" value="1"/>
</dbReference>
<dbReference type="InterPro" id="IPR036875">
    <property type="entry name" value="Znf_CCHC_sf"/>
</dbReference>
<feature type="compositionally biased region" description="Basic and acidic residues" evidence="1">
    <location>
        <begin position="184"/>
        <end position="193"/>
    </location>
</feature>
<keyword evidence="4" id="KW-1185">Reference proteome</keyword>
<name>A0AA88UJ83_9ASTE</name>
<sequence>MKALSGNKPEKMDADDWKECEATAVSTIRLSLALEVKYSVLKETSPLAIWSKLEKIYMAKSLTNRLYLKKQLYQLRMDDGSDIRDHLNAFSKIPTKLLNVEVKIDEEDLAIILLSSLPSAYETLRTTLLVGKDTLTVDEVTTTLLETNSLKDSGGCSHANGLVARADPKTDSRRNKNWQRGKRNGKDKVRSQSRARDGVICHYCKVKGHYKNQCQEMRKDLKELQVKKKPTNTASVAKEKSNEAIGIGTIKVRMFDGIVRILTEVRHIPELRKSLISMGALDSLGYGFSAQGGVLKVSKGVTVVMKGQKLGNLYRMVGNTITGGVAVTTPAESNTDSATLWHLRLRHISERARVF</sequence>
<evidence type="ECO:0000313" key="4">
    <source>
        <dbReference type="Proteomes" id="UP001187471"/>
    </source>
</evidence>
<feature type="region of interest" description="Disordered" evidence="1">
    <location>
        <begin position="156"/>
        <end position="193"/>
    </location>
</feature>
<evidence type="ECO:0000256" key="1">
    <source>
        <dbReference type="SAM" id="MobiDB-lite"/>
    </source>
</evidence>
<dbReference type="InterPro" id="IPR054722">
    <property type="entry name" value="PolX-like_BBD"/>
</dbReference>
<dbReference type="PANTHER" id="PTHR47481">
    <property type="match status" value="1"/>
</dbReference>
<dbReference type="SUPFAM" id="SSF57756">
    <property type="entry name" value="Retrovirus zinc finger-like domains"/>
    <property type="match status" value="1"/>
</dbReference>
<evidence type="ECO:0000313" key="3">
    <source>
        <dbReference type="EMBL" id="KAK2983908.1"/>
    </source>
</evidence>
<dbReference type="GO" id="GO:0003676">
    <property type="term" value="F:nucleic acid binding"/>
    <property type="evidence" value="ECO:0007669"/>
    <property type="project" value="InterPro"/>
</dbReference>
<evidence type="ECO:0000259" key="2">
    <source>
        <dbReference type="Pfam" id="PF22936"/>
    </source>
</evidence>
<dbReference type="GO" id="GO:0008270">
    <property type="term" value="F:zinc ion binding"/>
    <property type="evidence" value="ECO:0007669"/>
    <property type="project" value="InterPro"/>
</dbReference>
<dbReference type="Proteomes" id="UP001187471">
    <property type="component" value="Unassembled WGS sequence"/>
</dbReference>
<accession>A0AA88UJ83</accession>
<dbReference type="AlphaFoldDB" id="A0AA88UJ83"/>
<comment type="caution">
    <text evidence="3">The sequence shown here is derived from an EMBL/GenBank/DDBJ whole genome shotgun (WGS) entry which is preliminary data.</text>
</comment>
<organism evidence="3 4">
    <name type="scientific">Escallonia rubra</name>
    <dbReference type="NCBI Taxonomy" id="112253"/>
    <lineage>
        <taxon>Eukaryota</taxon>
        <taxon>Viridiplantae</taxon>
        <taxon>Streptophyta</taxon>
        <taxon>Embryophyta</taxon>
        <taxon>Tracheophyta</taxon>
        <taxon>Spermatophyta</taxon>
        <taxon>Magnoliopsida</taxon>
        <taxon>eudicotyledons</taxon>
        <taxon>Gunneridae</taxon>
        <taxon>Pentapetalae</taxon>
        <taxon>asterids</taxon>
        <taxon>campanulids</taxon>
        <taxon>Escalloniales</taxon>
        <taxon>Escalloniaceae</taxon>
        <taxon>Escallonia</taxon>
    </lineage>
</organism>
<dbReference type="Pfam" id="PF22936">
    <property type="entry name" value="Pol_BBD"/>
    <property type="match status" value="1"/>
</dbReference>
<protein>
    <recommendedName>
        <fullName evidence="2">Retrovirus-related Pol polyprotein from transposon TNT 1-94-like beta-barrel domain-containing protein</fullName>
    </recommendedName>
</protein>
<feature type="domain" description="Retrovirus-related Pol polyprotein from transposon TNT 1-94-like beta-barrel" evidence="2">
    <location>
        <begin position="228"/>
        <end position="286"/>
    </location>
</feature>
<gene>
    <name evidence="3" type="ORF">RJ640_020204</name>
</gene>
<dbReference type="Pfam" id="PF14223">
    <property type="entry name" value="Retrotran_gag_2"/>
    <property type="match status" value="1"/>
</dbReference>
<dbReference type="EMBL" id="JAVXUO010001292">
    <property type="protein sequence ID" value="KAK2983908.1"/>
    <property type="molecule type" value="Genomic_DNA"/>
</dbReference>
<reference evidence="3" key="1">
    <citation type="submission" date="2022-12" db="EMBL/GenBank/DDBJ databases">
        <title>Draft genome assemblies for two species of Escallonia (Escalloniales).</title>
        <authorList>
            <person name="Chanderbali A."/>
            <person name="Dervinis C."/>
            <person name="Anghel I."/>
            <person name="Soltis D."/>
            <person name="Soltis P."/>
            <person name="Zapata F."/>
        </authorList>
    </citation>
    <scope>NUCLEOTIDE SEQUENCE</scope>
    <source>
        <strain evidence="3">UCBG92.1500</strain>
        <tissue evidence="3">Leaf</tissue>
    </source>
</reference>